<protein>
    <submittedName>
        <fullName evidence="1">Uncharacterized protein</fullName>
    </submittedName>
</protein>
<organism evidence="1 2">
    <name type="scientific">Pichia inconspicua</name>
    <dbReference type="NCBI Taxonomy" id="52247"/>
    <lineage>
        <taxon>Eukaryota</taxon>
        <taxon>Fungi</taxon>
        <taxon>Dikarya</taxon>
        <taxon>Ascomycota</taxon>
        <taxon>Saccharomycotina</taxon>
        <taxon>Pichiomycetes</taxon>
        <taxon>Pichiales</taxon>
        <taxon>Pichiaceae</taxon>
        <taxon>Pichia</taxon>
    </lineage>
</organism>
<evidence type="ECO:0000313" key="2">
    <source>
        <dbReference type="Proteomes" id="UP000307173"/>
    </source>
</evidence>
<comment type="caution">
    <text evidence="1">The sequence shown here is derived from an EMBL/GenBank/DDBJ whole genome shotgun (WGS) entry which is preliminary data.</text>
</comment>
<sequence>MLRHTSIRIKEIEEDGPSISTLLAIDVIIEQCHQNYPSLNVAMRRCYRILPQMTIIHLAAEMPLIVNSGTTLEWVLTRMWT</sequence>
<dbReference type="EMBL" id="SELW01000512">
    <property type="protein sequence ID" value="TID23943.1"/>
    <property type="molecule type" value="Genomic_DNA"/>
</dbReference>
<evidence type="ECO:0000313" key="1">
    <source>
        <dbReference type="EMBL" id="TID23943.1"/>
    </source>
</evidence>
<gene>
    <name evidence="1" type="ORF">CANINC_003104</name>
</gene>
<dbReference type="Proteomes" id="UP000307173">
    <property type="component" value="Unassembled WGS sequence"/>
</dbReference>
<dbReference type="AlphaFoldDB" id="A0A4T0WZK4"/>
<name>A0A4T0WZK4_9ASCO</name>
<keyword evidence="2" id="KW-1185">Reference proteome</keyword>
<proteinExistence type="predicted"/>
<reference evidence="1 2" key="1">
    <citation type="journal article" date="2019" name="Front. Genet.">
        <title>Whole-Genome Sequencing of the Opportunistic Yeast Pathogen Candida inconspicua Uncovers Its Hybrid Origin.</title>
        <authorList>
            <person name="Mixao V."/>
            <person name="Hansen A.P."/>
            <person name="Saus E."/>
            <person name="Boekhout T."/>
            <person name="Lass-Florl C."/>
            <person name="Gabaldon T."/>
        </authorList>
    </citation>
    <scope>NUCLEOTIDE SEQUENCE [LARGE SCALE GENOMIC DNA]</scope>
    <source>
        <strain evidence="1 2">CBS 180</strain>
    </source>
</reference>
<accession>A0A4T0WZK4</accession>